<dbReference type="RefSeq" id="WP_089785619.1">
    <property type="nucleotide sequence ID" value="NZ_FOKW01000002.1"/>
</dbReference>
<evidence type="ECO:0000256" key="1">
    <source>
        <dbReference type="SAM" id="MobiDB-lite"/>
    </source>
</evidence>
<keyword evidence="2" id="KW-0812">Transmembrane</keyword>
<feature type="compositionally biased region" description="Acidic residues" evidence="1">
    <location>
        <begin position="172"/>
        <end position="185"/>
    </location>
</feature>
<feature type="region of interest" description="Disordered" evidence="1">
    <location>
        <begin position="167"/>
        <end position="202"/>
    </location>
</feature>
<feature type="region of interest" description="Disordered" evidence="1">
    <location>
        <begin position="356"/>
        <end position="394"/>
    </location>
</feature>
<proteinExistence type="predicted"/>
<evidence type="ECO:0000256" key="2">
    <source>
        <dbReference type="SAM" id="Phobius"/>
    </source>
</evidence>
<feature type="compositionally biased region" description="Acidic residues" evidence="1">
    <location>
        <begin position="362"/>
        <end position="380"/>
    </location>
</feature>
<organism evidence="3 4">
    <name type="scientific">Natronobacterium haloterrestre</name>
    <name type="common">Halobiforma haloterrestris</name>
    <dbReference type="NCBI Taxonomy" id="148448"/>
    <lineage>
        <taxon>Archaea</taxon>
        <taxon>Methanobacteriati</taxon>
        <taxon>Methanobacteriota</taxon>
        <taxon>Stenosarchaea group</taxon>
        <taxon>Halobacteria</taxon>
        <taxon>Halobacteriales</taxon>
        <taxon>Natrialbaceae</taxon>
        <taxon>Natronobacterium</taxon>
    </lineage>
</organism>
<protein>
    <recommendedName>
        <fullName evidence="5">PGF-pre-PGF domain-containing protein</fullName>
    </recommendedName>
</protein>
<evidence type="ECO:0008006" key="5">
    <source>
        <dbReference type="Google" id="ProtNLM"/>
    </source>
</evidence>
<dbReference type="EMBL" id="FOKW01000002">
    <property type="protein sequence ID" value="SFB79057.1"/>
    <property type="molecule type" value="Genomic_DNA"/>
</dbReference>
<keyword evidence="2" id="KW-1133">Transmembrane helix</keyword>
<dbReference type="AlphaFoldDB" id="A0A1I1DW52"/>
<dbReference type="Pfam" id="PF06510">
    <property type="entry name" value="DUF1102"/>
    <property type="match status" value="1"/>
</dbReference>
<name>A0A1I1DW52_NATHA</name>
<keyword evidence="2" id="KW-0472">Membrane</keyword>
<evidence type="ECO:0000313" key="3">
    <source>
        <dbReference type="EMBL" id="SFB79057.1"/>
    </source>
</evidence>
<sequence length="422" mass="44144">MSRRAAAGIAVLCLLALVVATTGGSGPGPGTGGYDDIGERITAEPHDGPNGAYAHLDDEGKLAVDLTAGNDAVEGDGVPAEAITGVDDVFTLNYTGDDYAHVWLEHESDDVTFYRSDGDGTGSNPSSIEGMENNATLEPYESIDVGFTVDSHGKEATDVLIREITIHGKVPDEDEDDESDSDAESDTTVACPTGPSVTVEASDKTTRAISIADADGCGLESIDLHGLTLGDGVSLARLDVTLAGDEASFAVAAEKRFDGARFERLRTKYGVEPIGAVALENASGDGDALENVSYRLVVDRSRLDRTGTGGTGVTVWRYDGKTWTDGEIEQVAGTESTLEYVIPADPTAEYVVALEGEKPDSDETAPGDDPEDRDADEDGTDESKADREESGPADGMPFLALGIVGLGFIAALLGVRFVRTRT</sequence>
<dbReference type="Proteomes" id="UP000199161">
    <property type="component" value="Unassembled WGS sequence"/>
</dbReference>
<feature type="region of interest" description="Disordered" evidence="1">
    <location>
        <begin position="25"/>
        <end position="51"/>
    </location>
</feature>
<feature type="compositionally biased region" description="Basic and acidic residues" evidence="1">
    <location>
        <begin position="381"/>
        <end position="390"/>
    </location>
</feature>
<feature type="transmembrane region" description="Helical" evidence="2">
    <location>
        <begin position="398"/>
        <end position="418"/>
    </location>
</feature>
<feature type="compositionally biased region" description="Gly residues" evidence="1">
    <location>
        <begin position="25"/>
        <end position="35"/>
    </location>
</feature>
<reference evidence="4" key="1">
    <citation type="submission" date="2016-10" db="EMBL/GenBank/DDBJ databases">
        <authorList>
            <person name="Varghese N."/>
            <person name="Submissions S."/>
        </authorList>
    </citation>
    <scope>NUCLEOTIDE SEQUENCE [LARGE SCALE GENOMIC DNA]</scope>
    <source>
        <strain evidence="4">DSM 13078</strain>
    </source>
</reference>
<gene>
    <name evidence="3" type="ORF">SAMN05444422_10223</name>
</gene>
<dbReference type="OrthoDB" id="203212at2157"/>
<accession>A0A1I1DW52</accession>
<evidence type="ECO:0000313" key="4">
    <source>
        <dbReference type="Proteomes" id="UP000199161"/>
    </source>
</evidence>
<keyword evidence="4" id="KW-1185">Reference proteome</keyword>
<feature type="compositionally biased region" description="Basic and acidic residues" evidence="1">
    <location>
        <begin position="37"/>
        <end position="47"/>
    </location>
</feature>
<dbReference type="InterPro" id="IPR009482">
    <property type="entry name" value="DUF1102"/>
</dbReference>